<proteinExistence type="predicted"/>
<dbReference type="AlphaFoldDB" id="A0AAV1S5Y1"/>
<dbReference type="Proteomes" id="UP001314170">
    <property type="component" value="Unassembled WGS sequence"/>
</dbReference>
<dbReference type="EMBL" id="CAWUPB010001168">
    <property type="protein sequence ID" value="CAK7345410.1"/>
    <property type="molecule type" value="Genomic_DNA"/>
</dbReference>
<evidence type="ECO:0000313" key="2">
    <source>
        <dbReference type="Proteomes" id="UP001314170"/>
    </source>
</evidence>
<gene>
    <name evidence="1" type="ORF">DCAF_LOCUS18221</name>
</gene>
<accession>A0AAV1S5Y1</accession>
<reference evidence="1 2" key="1">
    <citation type="submission" date="2024-01" db="EMBL/GenBank/DDBJ databases">
        <authorList>
            <person name="Waweru B."/>
        </authorList>
    </citation>
    <scope>NUCLEOTIDE SEQUENCE [LARGE SCALE GENOMIC DNA]</scope>
</reference>
<comment type="caution">
    <text evidence="1">The sequence shown here is derived from an EMBL/GenBank/DDBJ whole genome shotgun (WGS) entry which is preliminary data.</text>
</comment>
<keyword evidence="2" id="KW-1185">Reference proteome</keyword>
<organism evidence="1 2">
    <name type="scientific">Dovyalis caffra</name>
    <dbReference type="NCBI Taxonomy" id="77055"/>
    <lineage>
        <taxon>Eukaryota</taxon>
        <taxon>Viridiplantae</taxon>
        <taxon>Streptophyta</taxon>
        <taxon>Embryophyta</taxon>
        <taxon>Tracheophyta</taxon>
        <taxon>Spermatophyta</taxon>
        <taxon>Magnoliopsida</taxon>
        <taxon>eudicotyledons</taxon>
        <taxon>Gunneridae</taxon>
        <taxon>Pentapetalae</taxon>
        <taxon>rosids</taxon>
        <taxon>fabids</taxon>
        <taxon>Malpighiales</taxon>
        <taxon>Salicaceae</taxon>
        <taxon>Flacourtieae</taxon>
        <taxon>Dovyalis</taxon>
    </lineage>
</organism>
<protein>
    <submittedName>
        <fullName evidence="1">Uncharacterized protein</fullName>
    </submittedName>
</protein>
<evidence type="ECO:0000313" key="1">
    <source>
        <dbReference type="EMBL" id="CAK7345410.1"/>
    </source>
</evidence>
<sequence>MDNIYLPRYVSKEFVYTGNCTKCINVTIRSLDVPEKKQIEKNTGRRDLEVKAGKKQRTLKKDLETYRDKEKERNGVRRQGVERQRMYTGVTLGPSIGILGSVKDPFNKRGLKPHDLGR</sequence>
<name>A0AAV1S5Y1_9ROSI</name>